<sequence length="564" mass="64836">MRNLVVKKIKNNMVIIMIISLINMLLVFLFYQGDLIIKREVYGKNIEHGMTKCAEVANGLDNIIYLGENIVNFIDRDYQYLSDTNNLDSMKEMLINQTFELINQNEKYFENLYIGYDQYVFSAENGVYENFSPVGRPWFESALERDGLVITSPYEDFYTGETVITISKRIGNTDGVVGLDILQTKILEMLKRETESADSIKLGFIINRDGIIIARTDGEHTGKSVVDSSLANADKLEPYYEQLLKDDSGTIMFDQEGYAYGLVHQKTASDWQVVYVVDKEVMSSETMLLRRQFEIYFVISFLLLNSVVIVYNYKRHKAIKLKERAENAEKNLLEHKKQLENLVNERTEKILLQSKKLEELNTAVIDNLADVVEFRDLESGQHIKRMKNYVEIVIKKAIELYPEYASYQDKIGKICEASALHDIGKIGISDLILLKPGKLTIEEFEEIKKHTIIGGELAAKILEKYDADLKEFGYQICRYHHERYDGKGYPDGLKNEDIPFCAQVVGIVDVYDALIEKRVYKKPFSHEKAIEMIVNGECGKFSEKIINTLLLVEDELKAIGHENN</sequence>
<dbReference type="RefSeq" id="WP_091234329.1">
    <property type="nucleotide sequence ID" value="NZ_FMKA01000014.1"/>
</dbReference>
<keyword evidence="2" id="KW-0812">Transmembrane</keyword>
<dbReference type="Gene3D" id="1.10.3210.10">
    <property type="entry name" value="Hypothetical protein af1432"/>
    <property type="match status" value="1"/>
</dbReference>
<keyword evidence="5" id="KW-1185">Reference proteome</keyword>
<evidence type="ECO:0000256" key="2">
    <source>
        <dbReference type="SAM" id="Phobius"/>
    </source>
</evidence>
<dbReference type="InterPro" id="IPR052020">
    <property type="entry name" value="Cyclic_di-GMP/3'3'-cGAMP_PDE"/>
</dbReference>
<proteinExistence type="predicted"/>
<accession>A0A1D3TUS7</accession>
<name>A0A1D3TUS7_9FIRM</name>
<keyword evidence="2" id="KW-1133">Transmembrane helix</keyword>
<evidence type="ECO:0000256" key="1">
    <source>
        <dbReference type="SAM" id="Coils"/>
    </source>
</evidence>
<dbReference type="STRING" id="1619234.SAMN05421730_101424"/>
<protein>
    <submittedName>
        <fullName evidence="4">HD domain-containing protein</fullName>
    </submittedName>
</protein>
<dbReference type="CDD" id="cd18774">
    <property type="entry name" value="PDC2_HK_sensor"/>
    <property type="match status" value="1"/>
</dbReference>
<evidence type="ECO:0000313" key="4">
    <source>
        <dbReference type="EMBL" id="SCP97823.1"/>
    </source>
</evidence>
<keyword evidence="1" id="KW-0175">Coiled coil</keyword>
<dbReference type="PANTHER" id="PTHR45228">
    <property type="entry name" value="CYCLIC DI-GMP PHOSPHODIESTERASE TM_0186-RELATED"/>
    <property type="match status" value="1"/>
</dbReference>
<feature type="domain" description="HD-GYP" evidence="3">
    <location>
        <begin position="357"/>
        <end position="564"/>
    </location>
</feature>
<dbReference type="Gene3D" id="3.30.450.20">
    <property type="entry name" value="PAS domain"/>
    <property type="match status" value="2"/>
</dbReference>
<dbReference type="OrthoDB" id="9804747at2"/>
<feature type="transmembrane region" description="Helical" evidence="2">
    <location>
        <begin position="12"/>
        <end position="31"/>
    </location>
</feature>
<dbReference type="Proteomes" id="UP000199315">
    <property type="component" value="Unassembled WGS sequence"/>
</dbReference>
<dbReference type="Pfam" id="PF22673">
    <property type="entry name" value="MCP-like_PDC_1"/>
    <property type="match status" value="1"/>
</dbReference>
<evidence type="ECO:0000259" key="3">
    <source>
        <dbReference type="PROSITE" id="PS51832"/>
    </source>
</evidence>
<dbReference type="SUPFAM" id="SSF103190">
    <property type="entry name" value="Sensory domain-like"/>
    <property type="match status" value="1"/>
</dbReference>
<evidence type="ECO:0000313" key="5">
    <source>
        <dbReference type="Proteomes" id="UP000199315"/>
    </source>
</evidence>
<keyword evidence="2" id="KW-0472">Membrane</keyword>
<dbReference type="AlphaFoldDB" id="A0A1D3TUS7"/>
<dbReference type="CDD" id="cd18773">
    <property type="entry name" value="PDC1_HK_sensor"/>
    <property type="match status" value="1"/>
</dbReference>
<dbReference type="InterPro" id="IPR037522">
    <property type="entry name" value="HD_GYP_dom"/>
</dbReference>
<gene>
    <name evidence="4" type="ORF">SAMN05421730_101424</name>
</gene>
<dbReference type="CDD" id="cd00077">
    <property type="entry name" value="HDc"/>
    <property type="match status" value="1"/>
</dbReference>
<feature type="coiled-coil region" evidence="1">
    <location>
        <begin position="318"/>
        <end position="345"/>
    </location>
</feature>
<dbReference type="SUPFAM" id="SSF109604">
    <property type="entry name" value="HD-domain/PDEase-like"/>
    <property type="match status" value="1"/>
</dbReference>
<organism evidence="4 5">
    <name type="scientific">Anaerobium acetethylicum</name>
    <dbReference type="NCBI Taxonomy" id="1619234"/>
    <lineage>
        <taxon>Bacteria</taxon>
        <taxon>Bacillati</taxon>
        <taxon>Bacillota</taxon>
        <taxon>Clostridia</taxon>
        <taxon>Lachnospirales</taxon>
        <taxon>Lachnospiraceae</taxon>
        <taxon>Anaerobium</taxon>
    </lineage>
</organism>
<dbReference type="EMBL" id="FMKA01000014">
    <property type="protein sequence ID" value="SCP97823.1"/>
    <property type="molecule type" value="Genomic_DNA"/>
</dbReference>
<reference evidence="4 5" key="1">
    <citation type="submission" date="2016-09" db="EMBL/GenBank/DDBJ databases">
        <authorList>
            <person name="Capua I."/>
            <person name="De Benedictis P."/>
            <person name="Joannis T."/>
            <person name="Lombin L.H."/>
            <person name="Cattoli G."/>
        </authorList>
    </citation>
    <scope>NUCLEOTIDE SEQUENCE [LARGE SCALE GENOMIC DNA]</scope>
    <source>
        <strain evidence="4 5">GluBS11</strain>
    </source>
</reference>
<dbReference type="PROSITE" id="PS51832">
    <property type="entry name" value="HD_GYP"/>
    <property type="match status" value="1"/>
</dbReference>
<dbReference type="InterPro" id="IPR003607">
    <property type="entry name" value="HD/PDEase_dom"/>
</dbReference>
<dbReference type="Pfam" id="PF13487">
    <property type="entry name" value="HD_5"/>
    <property type="match status" value="1"/>
</dbReference>
<dbReference type="InterPro" id="IPR029151">
    <property type="entry name" value="Sensor-like_sf"/>
</dbReference>
<feature type="transmembrane region" description="Helical" evidence="2">
    <location>
        <begin position="295"/>
        <end position="313"/>
    </location>
</feature>